<proteinExistence type="predicted"/>
<evidence type="ECO:0008006" key="4">
    <source>
        <dbReference type="Google" id="ProtNLM"/>
    </source>
</evidence>
<dbReference type="HOGENOM" id="CLU_045679_1_0_6"/>
<gene>
    <name evidence="2" type="ORF">Mettu_2210</name>
</gene>
<dbReference type="EMBL" id="JH109152">
    <property type="protein sequence ID" value="EGW23361.1"/>
    <property type="molecule type" value="Genomic_DNA"/>
</dbReference>
<feature type="chain" id="PRO_5003445546" description="DUF1259 domain-containing protein" evidence="1">
    <location>
        <begin position="25"/>
        <end position="307"/>
    </location>
</feature>
<sequence precursor="true">MNKVRQSQVLALLLASLLGGVAVAQEQSEHTATLDNTARIEQLTGAKGKLDSAENVFKVTVPRGDLSVTVAGVKMTPAMGLTSWAAFTPAGDKTMVMGDMVLQEDQVNPVMSTALENGIEVTALHNHFLWDTPKVMFMHIGGSGDAESLATGIGKVFAKIKETSGGKAQKRTTFDAGKTSLDPKPIEAIIGASVEKTGEVYKVTLGRTTQMDGHEVGKTMGVNTWAVFAGSNDKAIVEGDFAMLESELQGVLKALRGAGIAITSIHNHMVGESPRIVFLHYWGAGTVSDLAKAIKAALDTQSENLKG</sequence>
<dbReference type="Proteomes" id="UP000004664">
    <property type="component" value="Unassembled WGS sequence"/>
</dbReference>
<dbReference type="OrthoDB" id="4687120at2"/>
<feature type="signal peptide" evidence="1">
    <location>
        <begin position="1"/>
        <end position="24"/>
    </location>
</feature>
<accession>G3IX06</accession>
<evidence type="ECO:0000256" key="1">
    <source>
        <dbReference type="SAM" id="SignalP"/>
    </source>
</evidence>
<reference evidence="2 3" key="1">
    <citation type="submission" date="2011-06" db="EMBL/GenBank/DDBJ databases">
        <title>Genomic sequence of Methylobacter tundripaludum SV96.</title>
        <authorList>
            <consortium name="US DOE Joint Genome Institute"/>
            <person name="Lucas S."/>
            <person name="Han J."/>
            <person name="Lapidus A."/>
            <person name="Cheng J.-F."/>
            <person name="Goodwin L."/>
            <person name="Pitluck S."/>
            <person name="Held B."/>
            <person name="Detter J.C."/>
            <person name="Han C."/>
            <person name="Tapia R."/>
            <person name="Land M."/>
            <person name="Hauser L."/>
            <person name="Kyrpides N."/>
            <person name="Ivanova N."/>
            <person name="Ovchinnikova G."/>
            <person name="Pagani I."/>
            <person name="Klotz M.G."/>
            <person name="Dispirito A.A."/>
            <person name="Murrell J.C."/>
            <person name="Dunfield P."/>
            <person name="Kalyuzhnaya M.G."/>
            <person name="Svenning M."/>
            <person name="Trotsenko Y.A."/>
            <person name="Stein L.Y."/>
            <person name="Woyke T."/>
        </authorList>
    </citation>
    <scope>NUCLEOTIDE SEQUENCE [LARGE SCALE GENOMIC DNA]</scope>
    <source>
        <strain evidence="3">ATCC BAA-1195 / DSM 17260 / SV96</strain>
    </source>
</reference>
<protein>
    <recommendedName>
        <fullName evidence="4">DUF1259 domain-containing protein</fullName>
    </recommendedName>
</protein>
<evidence type="ECO:0000313" key="3">
    <source>
        <dbReference type="Proteomes" id="UP000004664"/>
    </source>
</evidence>
<keyword evidence="3" id="KW-1185">Reference proteome</keyword>
<dbReference type="RefSeq" id="WP_006891542.1">
    <property type="nucleotide sequence ID" value="NZ_JH109152.1"/>
</dbReference>
<name>G3IX06_METTV</name>
<dbReference type="eggNOG" id="COG1388">
    <property type="taxonomic scope" value="Bacteria"/>
</dbReference>
<dbReference type="AlphaFoldDB" id="G3IX06"/>
<keyword evidence="1" id="KW-0732">Signal</keyword>
<dbReference type="Pfam" id="PF07485">
    <property type="entry name" value="DUF1529"/>
    <property type="match status" value="2"/>
</dbReference>
<organism evidence="2 3">
    <name type="scientific">Methylobacter tundripaludum (strain ATCC BAA-1195 / DSM 17260 / SV96)</name>
    <dbReference type="NCBI Taxonomy" id="697282"/>
    <lineage>
        <taxon>Bacteria</taxon>
        <taxon>Pseudomonadati</taxon>
        <taxon>Pseudomonadota</taxon>
        <taxon>Gammaproteobacteria</taxon>
        <taxon>Methylococcales</taxon>
        <taxon>Methylococcaceae</taxon>
        <taxon>Methylobacter</taxon>
    </lineage>
</organism>
<evidence type="ECO:0000313" key="2">
    <source>
        <dbReference type="EMBL" id="EGW23361.1"/>
    </source>
</evidence>
<dbReference type="InterPro" id="IPR011094">
    <property type="entry name" value="Uncharacterised_LppY/LpqO"/>
</dbReference>
<dbReference type="STRING" id="697282.Mettu_2210"/>